<keyword evidence="2" id="KW-1185">Reference proteome</keyword>
<protein>
    <submittedName>
        <fullName evidence="1">Uncharacterized protein</fullName>
    </submittedName>
</protein>
<proteinExistence type="predicted"/>
<comment type="caution">
    <text evidence="1">The sequence shown here is derived from an EMBL/GenBank/DDBJ whole genome shotgun (WGS) entry which is preliminary data.</text>
</comment>
<reference evidence="1 2" key="1">
    <citation type="submission" date="2015-01" db="EMBL/GenBank/DDBJ databases">
        <title>Evolution of Trichinella species and genotypes.</title>
        <authorList>
            <person name="Korhonen P.K."/>
            <person name="Edoardo P."/>
            <person name="Giuseppe L.R."/>
            <person name="Gasser R.B."/>
        </authorList>
    </citation>
    <scope>NUCLEOTIDE SEQUENCE [LARGE SCALE GENOMIC DNA]</scope>
    <source>
        <strain evidence="1">ISS470</strain>
    </source>
</reference>
<dbReference type="Proteomes" id="UP000054995">
    <property type="component" value="Unassembled WGS sequence"/>
</dbReference>
<dbReference type="EMBL" id="JYDT01000659">
    <property type="protein sequence ID" value="KRY80248.1"/>
    <property type="molecule type" value="Genomic_DNA"/>
</dbReference>
<name>A0A0V1F2U9_TRIPS</name>
<evidence type="ECO:0000313" key="2">
    <source>
        <dbReference type="Proteomes" id="UP000054995"/>
    </source>
</evidence>
<gene>
    <name evidence="1" type="ORF">T4D_5077</name>
</gene>
<sequence>MKNTIADHHRFQTHDKTIRQSLASRGKIIRAKVLLVGDRTNAITPQFCNEPIIKNNAI</sequence>
<dbReference type="AlphaFoldDB" id="A0A0V1F2U9"/>
<evidence type="ECO:0000313" key="1">
    <source>
        <dbReference type="EMBL" id="KRY80248.1"/>
    </source>
</evidence>
<organism evidence="1 2">
    <name type="scientific">Trichinella pseudospiralis</name>
    <name type="common">Parasitic roundworm</name>
    <dbReference type="NCBI Taxonomy" id="6337"/>
    <lineage>
        <taxon>Eukaryota</taxon>
        <taxon>Metazoa</taxon>
        <taxon>Ecdysozoa</taxon>
        <taxon>Nematoda</taxon>
        <taxon>Enoplea</taxon>
        <taxon>Dorylaimia</taxon>
        <taxon>Trichinellida</taxon>
        <taxon>Trichinellidae</taxon>
        <taxon>Trichinella</taxon>
    </lineage>
</organism>
<accession>A0A0V1F2U9</accession>